<evidence type="ECO:0000313" key="3">
    <source>
        <dbReference type="EMBL" id="VDO11031.1"/>
    </source>
</evidence>
<dbReference type="AlphaFoldDB" id="A0A0R3Q7Z3"/>
<dbReference type="CDD" id="cd00176">
    <property type="entry name" value="SPEC"/>
    <property type="match status" value="2"/>
</dbReference>
<keyword evidence="1" id="KW-0677">Repeat</keyword>
<name>A0A0R3Q7Z3_9BILA</name>
<dbReference type="Pfam" id="PF00435">
    <property type="entry name" value="Spectrin"/>
    <property type="match status" value="4"/>
</dbReference>
<sequence>MDSCKRRRELLNESRKLHEFIDSCGELMTWINANIQLAYDESFLDQTNLRAKLQKHLTFDAELEANEGRVNSMIEAGSKLITSKHYASDRITLQIAEVKRGWDELRSKSEMKKRRLWEANEAYQLNRRIEDLEKWLERVESDLSSEDHGKDHMSVETLIKKQDDLEAEIKSRKDAVNEIVSKAHEFQKKGYATANDSLEMAKALGIRYNELKKPCIIRRENLNDALAFYGWISEAEEQVEWLSDRKRQTISTDYGDTLHAVQLLTKKHAHLEADVNSRREAIAKVEEKGRKMIKDGHFASNEIQEVLDELSTLVLSVKQFIDERSQKLEDSLRSQQYYAEANEAEQWMRERMPLVANNDMGRDQAAAEGHLRRLKTLENDINKFFNEIERLRKEAEVMLTAKHFDSTNVSFILKL</sequence>
<keyword evidence="4" id="KW-1185">Reference proteome</keyword>
<keyword evidence="2" id="KW-0175">Coiled coil</keyword>
<feature type="coiled-coil region" evidence="2">
    <location>
        <begin position="367"/>
        <end position="394"/>
    </location>
</feature>
<dbReference type="EMBL" id="UZAG01001335">
    <property type="protein sequence ID" value="VDO11031.1"/>
    <property type="molecule type" value="Genomic_DNA"/>
</dbReference>
<dbReference type="Proteomes" id="UP000280834">
    <property type="component" value="Unassembled WGS sequence"/>
</dbReference>
<accession>A0A0R3Q7Z3</accession>
<dbReference type="WBParaSite" id="BTMF_0000244701-mRNA-1">
    <property type="protein sequence ID" value="BTMF_0000244701-mRNA-1"/>
    <property type="gene ID" value="BTMF_0000244701"/>
</dbReference>
<dbReference type="PANTHER" id="PTHR11915">
    <property type="entry name" value="SPECTRIN/FILAMIN RELATED CYTOSKELETAL PROTEIN"/>
    <property type="match status" value="1"/>
</dbReference>
<dbReference type="InterPro" id="IPR002017">
    <property type="entry name" value="Spectrin_repeat"/>
</dbReference>
<organism evidence="5">
    <name type="scientific">Brugia timori</name>
    <dbReference type="NCBI Taxonomy" id="42155"/>
    <lineage>
        <taxon>Eukaryota</taxon>
        <taxon>Metazoa</taxon>
        <taxon>Ecdysozoa</taxon>
        <taxon>Nematoda</taxon>
        <taxon>Chromadorea</taxon>
        <taxon>Rhabditida</taxon>
        <taxon>Spirurina</taxon>
        <taxon>Spiruromorpha</taxon>
        <taxon>Filarioidea</taxon>
        <taxon>Onchocercidae</taxon>
        <taxon>Brugia</taxon>
    </lineage>
</organism>
<dbReference type="SUPFAM" id="SSF46966">
    <property type="entry name" value="Spectrin repeat"/>
    <property type="match status" value="3"/>
</dbReference>
<evidence type="ECO:0000313" key="4">
    <source>
        <dbReference type="Proteomes" id="UP000280834"/>
    </source>
</evidence>
<evidence type="ECO:0000256" key="2">
    <source>
        <dbReference type="SAM" id="Coils"/>
    </source>
</evidence>
<evidence type="ECO:0000256" key="1">
    <source>
        <dbReference type="ARBA" id="ARBA00022737"/>
    </source>
</evidence>
<reference evidence="3 4" key="2">
    <citation type="submission" date="2018-11" db="EMBL/GenBank/DDBJ databases">
        <authorList>
            <consortium name="Pathogen Informatics"/>
        </authorList>
    </citation>
    <scope>NUCLEOTIDE SEQUENCE [LARGE SCALE GENOMIC DNA]</scope>
</reference>
<dbReference type="InterPro" id="IPR018159">
    <property type="entry name" value="Spectrin/alpha-actinin"/>
</dbReference>
<evidence type="ECO:0000313" key="5">
    <source>
        <dbReference type="WBParaSite" id="BTMF_0000244701-mRNA-1"/>
    </source>
</evidence>
<protein>
    <submittedName>
        <fullName evidence="5">Spectrin repeat-containing domain protein</fullName>
    </submittedName>
</protein>
<dbReference type="Gene3D" id="1.20.58.60">
    <property type="match status" value="4"/>
</dbReference>
<proteinExistence type="predicted"/>
<dbReference type="SMART" id="SM00150">
    <property type="entry name" value="SPEC"/>
    <property type="match status" value="4"/>
</dbReference>
<reference evidence="5" key="1">
    <citation type="submission" date="2017-02" db="UniProtKB">
        <authorList>
            <consortium name="WormBaseParasite"/>
        </authorList>
    </citation>
    <scope>IDENTIFICATION</scope>
</reference>
<dbReference type="STRING" id="42155.A0A0R3Q7Z3"/>
<gene>
    <name evidence="3" type="ORF">BTMF_LOCUS1775</name>
</gene>